<comment type="caution">
    <text evidence="13">The sequence shown here is derived from an EMBL/GenBank/DDBJ whole genome shotgun (WGS) entry which is preliminary data.</text>
</comment>
<dbReference type="PANTHER" id="PTHR43047:SF66">
    <property type="entry name" value="HISKA"/>
    <property type="match status" value="1"/>
</dbReference>
<dbReference type="InterPro" id="IPR005467">
    <property type="entry name" value="His_kinase_dom"/>
</dbReference>
<evidence type="ECO:0000256" key="8">
    <source>
        <dbReference type="ARBA" id="ARBA00022777"/>
    </source>
</evidence>
<comment type="catalytic activity">
    <reaction evidence="1">
        <text>ATP + protein L-histidine = ADP + protein N-phospho-L-histidine.</text>
        <dbReference type="EC" id="2.7.13.3"/>
    </reaction>
</comment>
<evidence type="ECO:0000256" key="10">
    <source>
        <dbReference type="ARBA" id="ARBA00023012"/>
    </source>
</evidence>
<dbReference type="GO" id="GO:0005524">
    <property type="term" value="F:ATP binding"/>
    <property type="evidence" value="ECO:0007669"/>
    <property type="project" value="UniProtKB-KW"/>
</dbReference>
<name>A0A9X2Q8Z6_9BACT</name>
<dbReference type="EC" id="2.7.13.3" evidence="3"/>
<gene>
    <name evidence="13" type="ORF">GGP61_003269</name>
</gene>
<dbReference type="Proteomes" id="UP001155057">
    <property type="component" value="Unassembled WGS sequence"/>
</dbReference>
<dbReference type="AlphaFoldDB" id="A0A9X2Q8Z6"/>
<dbReference type="InterPro" id="IPR004358">
    <property type="entry name" value="Sig_transdc_His_kin-like_C"/>
</dbReference>
<dbReference type="PROSITE" id="PS50109">
    <property type="entry name" value="HIS_KIN"/>
    <property type="match status" value="1"/>
</dbReference>
<dbReference type="GO" id="GO:0009927">
    <property type="term" value="F:histidine phosphotransfer kinase activity"/>
    <property type="evidence" value="ECO:0007669"/>
    <property type="project" value="TreeGrafter"/>
</dbReference>
<reference evidence="13" key="1">
    <citation type="submission" date="2022-08" db="EMBL/GenBank/DDBJ databases">
        <title>Genomic Encyclopedia of Type Strains, Phase V (KMG-V): Genome sequencing to study the core and pangenomes of soil and plant-associated prokaryotes.</title>
        <authorList>
            <person name="Whitman W."/>
        </authorList>
    </citation>
    <scope>NUCLEOTIDE SEQUENCE</scope>
    <source>
        <strain evidence="13">SP3049</strain>
    </source>
</reference>
<dbReference type="GO" id="GO:0000155">
    <property type="term" value="F:phosphorelay sensor kinase activity"/>
    <property type="evidence" value="ECO:0007669"/>
    <property type="project" value="TreeGrafter"/>
</dbReference>
<feature type="non-terminal residue" evidence="13">
    <location>
        <position position="1"/>
    </location>
</feature>
<keyword evidence="10" id="KW-0902">Two-component regulatory system</keyword>
<evidence type="ECO:0000256" key="4">
    <source>
        <dbReference type="ARBA" id="ARBA00022475"/>
    </source>
</evidence>
<dbReference type="FunFam" id="3.30.565.10:FF:000023">
    <property type="entry name" value="PAS domain-containing sensor histidine kinase"/>
    <property type="match status" value="1"/>
</dbReference>
<feature type="domain" description="Histidine kinase" evidence="12">
    <location>
        <begin position="46"/>
        <end position="231"/>
    </location>
</feature>
<evidence type="ECO:0000256" key="5">
    <source>
        <dbReference type="ARBA" id="ARBA00022553"/>
    </source>
</evidence>
<dbReference type="SMART" id="SM00387">
    <property type="entry name" value="HATPase_c"/>
    <property type="match status" value="1"/>
</dbReference>
<proteinExistence type="predicted"/>
<keyword evidence="8 13" id="KW-0418">Kinase</keyword>
<dbReference type="InterPro" id="IPR003594">
    <property type="entry name" value="HATPase_dom"/>
</dbReference>
<keyword evidence="9" id="KW-0067">ATP-binding</keyword>
<accession>A0A9X2Q8Z6</accession>
<dbReference type="Gene3D" id="3.30.565.10">
    <property type="entry name" value="Histidine kinase-like ATPase, C-terminal domain"/>
    <property type="match status" value="1"/>
</dbReference>
<evidence type="ECO:0000256" key="1">
    <source>
        <dbReference type="ARBA" id="ARBA00000085"/>
    </source>
</evidence>
<dbReference type="GO" id="GO:0005886">
    <property type="term" value="C:plasma membrane"/>
    <property type="evidence" value="ECO:0007669"/>
    <property type="project" value="UniProtKB-SubCell"/>
</dbReference>
<evidence type="ECO:0000313" key="14">
    <source>
        <dbReference type="Proteomes" id="UP001155057"/>
    </source>
</evidence>
<keyword evidence="6" id="KW-0808">Transferase</keyword>
<keyword evidence="7" id="KW-0547">Nucleotide-binding</keyword>
<evidence type="ECO:0000256" key="9">
    <source>
        <dbReference type="ARBA" id="ARBA00022840"/>
    </source>
</evidence>
<dbReference type="PANTHER" id="PTHR43047">
    <property type="entry name" value="TWO-COMPONENT HISTIDINE PROTEIN KINASE"/>
    <property type="match status" value="1"/>
</dbReference>
<evidence type="ECO:0000256" key="2">
    <source>
        <dbReference type="ARBA" id="ARBA00004236"/>
    </source>
</evidence>
<dbReference type="PRINTS" id="PR00344">
    <property type="entry name" value="BCTRLSENSOR"/>
</dbReference>
<organism evidence="13 14">
    <name type="scientific">Salinibacter ruber</name>
    <dbReference type="NCBI Taxonomy" id="146919"/>
    <lineage>
        <taxon>Bacteria</taxon>
        <taxon>Pseudomonadati</taxon>
        <taxon>Rhodothermota</taxon>
        <taxon>Rhodothermia</taxon>
        <taxon>Rhodothermales</taxon>
        <taxon>Salinibacteraceae</taxon>
        <taxon>Salinibacter</taxon>
    </lineage>
</organism>
<keyword evidence="5" id="KW-0597">Phosphoprotein</keyword>
<dbReference type="SUPFAM" id="SSF55874">
    <property type="entry name" value="ATPase domain of HSP90 chaperone/DNA topoisomerase II/histidine kinase"/>
    <property type="match status" value="1"/>
</dbReference>
<dbReference type="EMBL" id="JANUAE010000016">
    <property type="protein sequence ID" value="MCS3711636.1"/>
    <property type="molecule type" value="Genomic_DNA"/>
</dbReference>
<sequence length="231" mass="24730">LKSAFLPGIAGSCLRSACRRDATSGSQLLIRIIGEETQDAEGAALRFANLIGKSGRRLLNTLDGVLNLSKLEAGQMQLESTAVDVAAQAETIAEELRPKAEGKGLRLRVDAREAPVWAEADEGGVQIVLQNLVSNAIKYTDAGEVRIRVAYEEEQAVLNIEDTGIGMDPEGVKTLFDPFRQESEGLAREYEGTGLGLTVTKKAVDQMGGSIDVETEKGEGSHFTVRFPGPT</sequence>
<evidence type="ECO:0000259" key="12">
    <source>
        <dbReference type="PROSITE" id="PS50109"/>
    </source>
</evidence>
<keyword evidence="4" id="KW-1003">Cell membrane</keyword>
<keyword evidence="11" id="KW-0472">Membrane</keyword>
<evidence type="ECO:0000313" key="13">
    <source>
        <dbReference type="EMBL" id="MCS3711636.1"/>
    </source>
</evidence>
<evidence type="ECO:0000256" key="3">
    <source>
        <dbReference type="ARBA" id="ARBA00012438"/>
    </source>
</evidence>
<evidence type="ECO:0000256" key="7">
    <source>
        <dbReference type="ARBA" id="ARBA00022741"/>
    </source>
</evidence>
<evidence type="ECO:0000256" key="11">
    <source>
        <dbReference type="ARBA" id="ARBA00023136"/>
    </source>
</evidence>
<dbReference type="Pfam" id="PF02518">
    <property type="entry name" value="HATPase_c"/>
    <property type="match status" value="1"/>
</dbReference>
<evidence type="ECO:0000256" key="6">
    <source>
        <dbReference type="ARBA" id="ARBA00022679"/>
    </source>
</evidence>
<dbReference type="InterPro" id="IPR036890">
    <property type="entry name" value="HATPase_C_sf"/>
</dbReference>
<protein>
    <recommendedName>
        <fullName evidence="3">histidine kinase</fullName>
        <ecNumber evidence="3">2.7.13.3</ecNumber>
    </recommendedName>
</protein>
<comment type="subcellular location">
    <subcellularLocation>
        <location evidence="2">Cell membrane</location>
    </subcellularLocation>
</comment>